<name>A0ABN2S155_9MICO</name>
<dbReference type="Proteomes" id="UP001500013">
    <property type="component" value="Unassembled WGS sequence"/>
</dbReference>
<gene>
    <name evidence="1" type="ORF">GCM10009817_18790</name>
</gene>
<evidence type="ECO:0000313" key="1">
    <source>
        <dbReference type="EMBL" id="GAA1978541.1"/>
    </source>
</evidence>
<reference evidence="1 2" key="1">
    <citation type="journal article" date="2019" name="Int. J. Syst. Evol. Microbiol.">
        <title>The Global Catalogue of Microorganisms (GCM) 10K type strain sequencing project: providing services to taxonomists for standard genome sequencing and annotation.</title>
        <authorList>
            <consortium name="The Broad Institute Genomics Platform"/>
            <consortium name="The Broad Institute Genome Sequencing Center for Infectious Disease"/>
            <person name="Wu L."/>
            <person name="Ma J."/>
        </authorList>
    </citation>
    <scope>NUCLEOTIDE SEQUENCE [LARGE SCALE GENOMIC DNA]</scope>
    <source>
        <strain evidence="1 2">JCM 15628</strain>
    </source>
</reference>
<dbReference type="RefSeq" id="WP_344061022.1">
    <property type="nucleotide sequence ID" value="NZ_BAAAPU010000007.1"/>
</dbReference>
<organism evidence="1 2">
    <name type="scientific">Terrabacter lapilli</name>
    <dbReference type="NCBI Taxonomy" id="436231"/>
    <lineage>
        <taxon>Bacteria</taxon>
        <taxon>Bacillati</taxon>
        <taxon>Actinomycetota</taxon>
        <taxon>Actinomycetes</taxon>
        <taxon>Micrococcales</taxon>
        <taxon>Intrasporangiaceae</taxon>
        <taxon>Terrabacter</taxon>
    </lineage>
</organism>
<accession>A0ABN2S155</accession>
<dbReference type="EMBL" id="BAAAPU010000007">
    <property type="protein sequence ID" value="GAA1978541.1"/>
    <property type="molecule type" value="Genomic_DNA"/>
</dbReference>
<protein>
    <submittedName>
        <fullName evidence="1">Uncharacterized protein</fullName>
    </submittedName>
</protein>
<comment type="caution">
    <text evidence="1">The sequence shown here is derived from an EMBL/GenBank/DDBJ whole genome shotgun (WGS) entry which is preliminary data.</text>
</comment>
<keyword evidence="2" id="KW-1185">Reference proteome</keyword>
<proteinExistence type="predicted"/>
<evidence type="ECO:0000313" key="2">
    <source>
        <dbReference type="Proteomes" id="UP001500013"/>
    </source>
</evidence>
<sequence length="160" mass="16765">MTSKSDFTEEEWTRIVRSPLVAGMAISLADPGGPIEAAKESMATLKSATNPPSREQLLAEVALEIQGQVQAHHNPLTGFKPTKGSPPGDQVLEELGAVHAAVAAKATPEETAAFGQWLVAAAQAAANAAKEGGFMGFGAELVSEREQDMLDRVRATVVTE</sequence>